<dbReference type="PROSITE" id="PS51059">
    <property type="entry name" value="PARP_CATALYTIC"/>
    <property type="match status" value="1"/>
</dbReference>
<gene>
    <name evidence="4" type="ORF">BRAFLDRAFT_280943</name>
</gene>
<keyword evidence="2" id="KW-0520">NAD</keyword>
<dbReference type="PANTHER" id="PTHR45740">
    <property type="entry name" value="POLY [ADP-RIBOSE] POLYMERASE"/>
    <property type="match status" value="1"/>
</dbReference>
<dbReference type="GO" id="GO:0003950">
    <property type="term" value="F:NAD+ poly-ADP-ribosyltransferase activity"/>
    <property type="evidence" value="ECO:0007669"/>
    <property type="project" value="UniProtKB-UniRule"/>
</dbReference>
<sequence>MKRQNNNELPRELRLFHGTNQEAVSPICRQNFDWRLSGNNVGQLFGQGSYFTANASFAAAYSQPSYPSGHRYMFLAKVLVGQYAKGDRSCCRPPPLNEADPYGQGYDSCVDDVNNPNVFVVFESSQCYPEYLIEYSY</sequence>
<evidence type="ECO:0000256" key="2">
    <source>
        <dbReference type="RuleBase" id="RU362114"/>
    </source>
</evidence>
<dbReference type="CDD" id="cd01439">
    <property type="entry name" value="TCCD_inducible_PARP_like"/>
    <property type="match status" value="1"/>
</dbReference>
<dbReference type="AlphaFoldDB" id="C3YFS4"/>
<evidence type="ECO:0000256" key="1">
    <source>
        <dbReference type="ARBA" id="ARBA00024347"/>
    </source>
</evidence>
<protein>
    <recommendedName>
        <fullName evidence="2">Poly [ADP-ribose] polymerase</fullName>
        <shortName evidence="2">PARP</shortName>
        <ecNumber evidence="2">2.4.2.-</ecNumber>
    </recommendedName>
</protein>
<accession>C3YFS4</accession>
<dbReference type="Pfam" id="PF00644">
    <property type="entry name" value="PARP"/>
    <property type="match status" value="1"/>
</dbReference>
<feature type="domain" description="PARP catalytic" evidence="3">
    <location>
        <begin position="1"/>
        <end position="137"/>
    </location>
</feature>
<dbReference type="Gene3D" id="3.90.228.10">
    <property type="match status" value="1"/>
</dbReference>
<dbReference type="SUPFAM" id="SSF56399">
    <property type="entry name" value="ADP-ribosylation"/>
    <property type="match status" value="1"/>
</dbReference>
<keyword evidence="2" id="KW-0328">Glycosyltransferase</keyword>
<dbReference type="EC" id="2.4.2.-" evidence="2"/>
<dbReference type="InterPro" id="IPR051712">
    <property type="entry name" value="ARTD-AVP"/>
</dbReference>
<name>C3YFS4_BRAFL</name>
<keyword evidence="2" id="KW-0808">Transferase</keyword>
<proteinExistence type="inferred from homology"/>
<evidence type="ECO:0000259" key="3">
    <source>
        <dbReference type="PROSITE" id="PS51059"/>
    </source>
</evidence>
<dbReference type="EMBL" id="GG666510">
    <property type="protein sequence ID" value="EEN60729.1"/>
    <property type="molecule type" value="Genomic_DNA"/>
</dbReference>
<comment type="similarity">
    <text evidence="1">Belongs to the ARTD/PARP family.</text>
</comment>
<organism>
    <name type="scientific">Branchiostoma floridae</name>
    <name type="common">Florida lancelet</name>
    <name type="synonym">Amphioxus</name>
    <dbReference type="NCBI Taxonomy" id="7739"/>
    <lineage>
        <taxon>Eukaryota</taxon>
        <taxon>Metazoa</taxon>
        <taxon>Chordata</taxon>
        <taxon>Cephalochordata</taxon>
        <taxon>Leptocardii</taxon>
        <taxon>Amphioxiformes</taxon>
        <taxon>Branchiostomatidae</taxon>
        <taxon>Branchiostoma</taxon>
    </lineage>
</organism>
<dbReference type="InParanoid" id="C3YFS4"/>
<evidence type="ECO:0000313" key="4">
    <source>
        <dbReference type="EMBL" id="EEN60729.1"/>
    </source>
</evidence>
<reference evidence="4" key="1">
    <citation type="journal article" date="2008" name="Nature">
        <title>The amphioxus genome and the evolution of the chordate karyotype.</title>
        <authorList>
            <consortium name="US DOE Joint Genome Institute (JGI-PGF)"/>
            <person name="Putnam N.H."/>
            <person name="Butts T."/>
            <person name="Ferrier D.E.K."/>
            <person name="Furlong R.F."/>
            <person name="Hellsten U."/>
            <person name="Kawashima T."/>
            <person name="Robinson-Rechavi M."/>
            <person name="Shoguchi E."/>
            <person name="Terry A."/>
            <person name="Yu J.-K."/>
            <person name="Benito-Gutierrez E.L."/>
            <person name="Dubchak I."/>
            <person name="Garcia-Fernandez J."/>
            <person name="Gibson-Brown J.J."/>
            <person name="Grigoriev I.V."/>
            <person name="Horton A.C."/>
            <person name="de Jong P.J."/>
            <person name="Jurka J."/>
            <person name="Kapitonov V.V."/>
            <person name="Kohara Y."/>
            <person name="Kuroki Y."/>
            <person name="Lindquist E."/>
            <person name="Lucas S."/>
            <person name="Osoegawa K."/>
            <person name="Pennacchio L.A."/>
            <person name="Salamov A.A."/>
            <person name="Satou Y."/>
            <person name="Sauka-Spengler T."/>
            <person name="Schmutz J."/>
            <person name="Shin-I T."/>
            <person name="Toyoda A."/>
            <person name="Bronner-Fraser M."/>
            <person name="Fujiyama A."/>
            <person name="Holland L.Z."/>
            <person name="Holland P.W.H."/>
            <person name="Satoh N."/>
            <person name="Rokhsar D.S."/>
        </authorList>
    </citation>
    <scope>NUCLEOTIDE SEQUENCE [LARGE SCALE GENOMIC DNA]</scope>
    <source>
        <strain evidence="4">S238N-H82</strain>
        <tissue evidence="4">Testes</tissue>
    </source>
</reference>
<dbReference type="eggNOG" id="ENOG502QSC4">
    <property type="taxonomic scope" value="Eukaryota"/>
</dbReference>
<dbReference type="InterPro" id="IPR012317">
    <property type="entry name" value="Poly(ADP-ribose)pol_cat_dom"/>
</dbReference>
<dbReference type="PANTHER" id="PTHR45740:SF2">
    <property type="entry name" value="POLY [ADP-RIBOSE] POLYMERASE"/>
    <property type="match status" value="1"/>
</dbReference>